<accession>A0A0E0GNU4</accession>
<dbReference type="EnsemblPlants" id="ONIVA03G22490.1">
    <property type="protein sequence ID" value="ONIVA03G22490.1"/>
    <property type="gene ID" value="ONIVA03G22490"/>
</dbReference>
<proteinExistence type="predicted"/>
<feature type="compositionally biased region" description="Pro residues" evidence="1">
    <location>
        <begin position="42"/>
        <end position="57"/>
    </location>
</feature>
<protein>
    <submittedName>
        <fullName evidence="2">Uncharacterized protein</fullName>
    </submittedName>
</protein>
<feature type="compositionally biased region" description="Low complexity" evidence="1">
    <location>
        <begin position="1"/>
        <end position="15"/>
    </location>
</feature>
<sequence>MALSLPARRSLALPAPRHHRCRPRFATVPAPRRRPSPLHRAAPPPAAVPDKSSPPSPHRAGAPRLSTAPPPSPLRRIGLQVSADSTEHDELNTKSSKRGPSPSCSGRPDLGGAEASPWAW</sequence>
<dbReference type="Gramene" id="ONIVA03G22490.1">
    <property type="protein sequence ID" value="ONIVA03G22490.1"/>
    <property type="gene ID" value="ONIVA03G22490"/>
</dbReference>
<evidence type="ECO:0000256" key="1">
    <source>
        <dbReference type="SAM" id="MobiDB-lite"/>
    </source>
</evidence>
<dbReference type="AlphaFoldDB" id="A0A0E0GNU4"/>
<evidence type="ECO:0000313" key="3">
    <source>
        <dbReference type="Proteomes" id="UP000006591"/>
    </source>
</evidence>
<reference evidence="2" key="2">
    <citation type="submission" date="2018-04" db="EMBL/GenBank/DDBJ databases">
        <title>OnivRS2 (Oryza nivara Reference Sequence Version 2).</title>
        <authorList>
            <person name="Zhang J."/>
            <person name="Kudrna D."/>
            <person name="Lee S."/>
            <person name="Talag J."/>
            <person name="Rajasekar S."/>
            <person name="Welchert J."/>
            <person name="Hsing Y.-I."/>
            <person name="Wing R.A."/>
        </authorList>
    </citation>
    <scope>NUCLEOTIDE SEQUENCE [LARGE SCALE GENOMIC DNA]</scope>
    <source>
        <strain evidence="2">SL10</strain>
    </source>
</reference>
<reference evidence="2" key="1">
    <citation type="submission" date="2015-04" db="UniProtKB">
        <authorList>
            <consortium name="EnsemblPlants"/>
        </authorList>
    </citation>
    <scope>IDENTIFICATION</scope>
    <source>
        <strain evidence="2">SL10</strain>
    </source>
</reference>
<feature type="region of interest" description="Disordered" evidence="1">
    <location>
        <begin position="1"/>
        <end position="120"/>
    </location>
</feature>
<dbReference type="Proteomes" id="UP000006591">
    <property type="component" value="Chromosome 3"/>
</dbReference>
<keyword evidence="3" id="KW-1185">Reference proteome</keyword>
<organism evidence="2">
    <name type="scientific">Oryza nivara</name>
    <name type="common">Indian wild rice</name>
    <name type="synonym">Oryza sativa f. spontanea</name>
    <dbReference type="NCBI Taxonomy" id="4536"/>
    <lineage>
        <taxon>Eukaryota</taxon>
        <taxon>Viridiplantae</taxon>
        <taxon>Streptophyta</taxon>
        <taxon>Embryophyta</taxon>
        <taxon>Tracheophyta</taxon>
        <taxon>Spermatophyta</taxon>
        <taxon>Magnoliopsida</taxon>
        <taxon>Liliopsida</taxon>
        <taxon>Poales</taxon>
        <taxon>Poaceae</taxon>
        <taxon>BOP clade</taxon>
        <taxon>Oryzoideae</taxon>
        <taxon>Oryzeae</taxon>
        <taxon>Oryzinae</taxon>
        <taxon>Oryza</taxon>
    </lineage>
</organism>
<evidence type="ECO:0000313" key="2">
    <source>
        <dbReference type="EnsemblPlants" id="ONIVA03G22490.1"/>
    </source>
</evidence>
<name>A0A0E0GNU4_ORYNI</name>
<dbReference type="HOGENOM" id="CLU_2053454_0_0_1"/>